<dbReference type="InterPro" id="IPR050509">
    <property type="entry name" value="CoA-transferase_III"/>
</dbReference>
<dbReference type="InterPro" id="IPR003673">
    <property type="entry name" value="CoA-Trfase_fam_III"/>
</dbReference>
<dbReference type="SUPFAM" id="SSF89796">
    <property type="entry name" value="CoA-transferase family III (CaiB/BaiF)"/>
    <property type="match status" value="2"/>
</dbReference>
<dbReference type="RefSeq" id="WP_222508208.1">
    <property type="nucleotide sequence ID" value="NZ_JAHVJA010000003.1"/>
</dbReference>
<dbReference type="Proteomes" id="UP000766629">
    <property type="component" value="Unassembled WGS sequence"/>
</dbReference>
<sequence length="448" mass="48022">MTLLAALPAAGQFRLNGSGRWRSAFAVTELATASIAAVGLELARLIETLHLAPSAPDVVIDQRLAALWFGYSFRPDGWKLPSLWDPVAGNYETADGWIRLHTNLPHHRTAALRVLGCQAERDAVSEAVSHWQSEALESAVVSAGGVAAAMRSRAEWQEHPQGRAVAAEPLIDWNLPRSIRLGNRPQATAERPLAGLRVLDLTRVLAGPVATRTLAGFGADVLRIDPPGWDEPGVIADISLGKRMAALDLTKGEDRLVFESLLAQTDVLVHGYRPGALDRLGYDSATRRKLAPNAVEAALDAYGWTGPWADRRGFDSLVQMSAGIADAGRDWAGSRDPHPLPVQALDHATGYLMAAAVLSALAAAARGETAPSARLSLARTAELLAGKQQTAEGMELTMPAEQDYVQRTENTGWGPGHRLAAPLNLSTTRMHWDLPATRCCSAPAFWPG</sequence>
<keyword evidence="1" id="KW-0808">Transferase</keyword>
<dbReference type="PANTHER" id="PTHR48228:SF4">
    <property type="entry name" value="BLR3030 PROTEIN"/>
    <property type="match status" value="1"/>
</dbReference>
<organism evidence="1 2">
    <name type="scientific">Leisingera daeponensis</name>
    <dbReference type="NCBI Taxonomy" id="405746"/>
    <lineage>
        <taxon>Bacteria</taxon>
        <taxon>Pseudomonadati</taxon>
        <taxon>Pseudomonadota</taxon>
        <taxon>Alphaproteobacteria</taxon>
        <taxon>Rhodobacterales</taxon>
        <taxon>Roseobacteraceae</taxon>
        <taxon>Leisingera</taxon>
    </lineage>
</organism>
<dbReference type="EMBL" id="JAHVJA010000003">
    <property type="protein sequence ID" value="MBY6139731.1"/>
    <property type="molecule type" value="Genomic_DNA"/>
</dbReference>
<gene>
    <name evidence="1" type="ORF">KUV26_09830</name>
</gene>
<proteinExistence type="predicted"/>
<dbReference type="Gene3D" id="3.30.1540.10">
    <property type="entry name" value="formyl-coa transferase, domain 3"/>
    <property type="match status" value="1"/>
</dbReference>
<reference evidence="1 2" key="1">
    <citation type="submission" date="2021-06" db="EMBL/GenBank/DDBJ databases">
        <title>50 bacteria genomes isolated from Dapeng, Shenzhen, China.</title>
        <authorList>
            <person name="Zheng W."/>
            <person name="Yu S."/>
            <person name="Huang Y."/>
        </authorList>
    </citation>
    <scope>NUCLEOTIDE SEQUENCE [LARGE SCALE GENOMIC DNA]</scope>
    <source>
        <strain evidence="1 2">DP1N14-2</strain>
    </source>
</reference>
<protein>
    <submittedName>
        <fullName evidence="1">CoA transferase</fullName>
    </submittedName>
</protein>
<name>A0ABS7NHX8_9RHOB</name>
<dbReference type="Pfam" id="PF02515">
    <property type="entry name" value="CoA_transf_3"/>
    <property type="match status" value="1"/>
</dbReference>
<dbReference type="InterPro" id="IPR023606">
    <property type="entry name" value="CoA-Trfase_III_dom_1_sf"/>
</dbReference>
<comment type="caution">
    <text evidence="1">The sequence shown here is derived from an EMBL/GenBank/DDBJ whole genome shotgun (WGS) entry which is preliminary data.</text>
</comment>
<accession>A0ABS7NHX8</accession>
<dbReference type="GO" id="GO:0016740">
    <property type="term" value="F:transferase activity"/>
    <property type="evidence" value="ECO:0007669"/>
    <property type="project" value="UniProtKB-KW"/>
</dbReference>
<evidence type="ECO:0000313" key="1">
    <source>
        <dbReference type="EMBL" id="MBY6139731.1"/>
    </source>
</evidence>
<dbReference type="PANTHER" id="PTHR48228">
    <property type="entry name" value="SUCCINYL-COA--D-CITRAMALATE COA-TRANSFERASE"/>
    <property type="match status" value="1"/>
</dbReference>
<dbReference type="Gene3D" id="3.40.50.10540">
    <property type="entry name" value="Crotonobetainyl-coa:carnitine coa-transferase, domain 1"/>
    <property type="match status" value="1"/>
</dbReference>
<dbReference type="InterPro" id="IPR044855">
    <property type="entry name" value="CoA-Trfase_III_dom3_sf"/>
</dbReference>
<keyword evidence="2" id="KW-1185">Reference proteome</keyword>
<evidence type="ECO:0000313" key="2">
    <source>
        <dbReference type="Proteomes" id="UP000766629"/>
    </source>
</evidence>